<evidence type="ECO:0000259" key="1">
    <source>
        <dbReference type="Pfam" id="PF12697"/>
    </source>
</evidence>
<evidence type="ECO:0000313" key="2">
    <source>
        <dbReference type="EMBL" id="MET4575057.1"/>
    </source>
</evidence>
<dbReference type="Pfam" id="PF12697">
    <property type="entry name" value="Abhydrolase_6"/>
    <property type="match status" value="1"/>
</dbReference>
<reference evidence="2 3" key="1">
    <citation type="submission" date="2024-06" db="EMBL/GenBank/DDBJ databases">
        <title>Sorghum-associated microbial communities from plants grown in Nebraska, USA.</title>
        <authorList>
            <person name="Schachtman D."/>
        </authorList>
    </citation>
    <scope>NUCLEOTIDE SEQUENCE [LARGE SCALE GENOMIC DNA]</scope>
    <source>
        <strain evidence="2 3">2709</strain>
    </source>
</reference>
<dbReference type="PANTHER" id="PTHR46438:SF11">
    <property type="entry name" value="LIPASE-RELATED"/>
    <property type="match status" value="1"/>
</dbReference>
<evidence type="ECO:0000313" key="3">
    <source>
        <dbReference type="Proteomes" id="UP001549320"/>
    </source>
</evidence>
<dbReference type="EMBL" id="JBEPSH010000001">
    <property type="protein sequence ID" value="MET4575057.1"/>
    <property type="molecule type" value="Genomic_DNA"/>
</dbReference>
<comment type="caution">
    <text evidence="2">The sequence shown here is derived from an EMBL/GenBank/DDBJ whole genome shotgun (WGS) entry which is preliminary data.</text>
</comment>
<sequence>MMQFESSYTVRGVKLRMFRGGQGEPALFLHGAAGLSHWTPFFETMSHGFDFIAIEHPGYGKSDAPEWISSMGELAAFYLDVIEGLGVDRVHLIGSSLGGWLASEIAVRNSTLLRSLTLLGPAGLRRDDIPVPDMLSWTPQEVTRKAYFDQSIVERILSMEMTHEQKQMLAKNRASTARLGGGPTGFFNPVLEGQLNALMTPSLVLWGDTDLICPTPYAEVWSKALPRSRKVILPQCGHLPHFEQPEETARQIQGFLTQL</sequence>
<feature type="domain" description="AB hydrolase-1" evidence="1">
    <location>
        <begin position="27"/>
        <end position="250"/>
    </location>
</feature>
<dbReference type="RefSeq" id="WP_354440293.1">
    <property type="nucleotide sequence ID" value="NZ_JBEPSH010000001.1"/>
</dbReference>
<dbReference type="InterPro" id="IPR029058">
    <property type="entry name" value="AB_hydrolase_fold"/>
</dbReference>
<proteinExistence type="predicted"/>
<dbReference type="InterPro" id="IPR000073">
    <property type="entry name" value="AB_hydrolase_1"/>
</dbReference>
<dbReference type="PRINTS" id="PR00111">
    <property type="entry name" value="ABHYDROLASE"/>
</dbReference>
<protein>
    <submittedName>
        <fullName evidence="2">Pimeloyl-ACP methyl ester carboxylesterase</fullName>
    </submittedName>
</protein>
<dbReference type="SUPFAM" id="SSF53474">
    <property type="entry name" value="alpha/beta-Hydrolases"/>
    <property type="match status" value="1"/>
</dbReference>
<gene>
    <name evidence="2" type="ORF">ABIE13_000154</name>
</gene>
<dbReference type="Proteomes" id="UP001549320">
    <property type="component" value="Unassembled WGS sequence"/>
</dbReference>
<accession>A0ABV2Q211</accession>
<dbReference type="Gene3D" id="3.40.50.1820">
    <property type="entry name" value="alpha/beta hydrolase"/>
    <property type="match status" value="1"/>
</dbReference>
<name>A0ABV2Q211_9BURK</name>
<organism evidence="2 3">
    <name type="scientific">Ottowia thiooxydans</name>
    <dbReference type="NCBI Taxonomy" id="219182"/>
    <lineage>
        <taxon>Bacteria</taxon>
        <taxon>Pseudomonadati</taxon>
        <taxon>Pseudomonadota</taxon>
        <taxon>Betaproteobacteria</taxon>
        <taxon>Burkholderiales</taxon>
        <taxon>Comamonadaceae</taxon>
        <taxon>Ottowia</taxon>
    </lineage>
</organism>
<dbReference type="PANTHER" id="PTHR46438">
    <property type="entry name" value="ALPHA/BETA-HYDROLASES SUPERFAMILY PROTEIN"/>
    <property type="match status" value="1"/>
</dbReference>
<keyword evidence="3" id="KW-1185">Reference proteome</keyword>